<evidence type="ECO:0000259" key="4">
    <source>
        <dbReference type="PROSITE" id="PS51387"/>
    </source>
</evidence>
<reference evidence="5" key="1">
    <citation type="submission" date="2020-01" db="EMBL/GenBank/DDBJ databases">
        <authorList>
            <person name="Meier V. D."/>
            <person name="Meier V D."/>
        </authorList>
    </citation>
    <scope>NUCLEOTIDE SEQUENCE</scope>
    <source>
        <strain evidence="5">HLG_WM_MAG_10</strain>
    </source>
</reference>
<dbReference type="InterPro" id="IPR016166">
    <property type="entry name" value="FAD-bd_PCMH"/>
</dbReference>
<dbReference type="Pfam" id="PF01565">
    <property type="entry name" value="FAD_binding_4"/>
    <property type="match status" value="1"/>
</dbReference>
<dbReference type="PANTHER" id="PTHR13878:SF53">
    <property type="entry name" value="CYTOKININ DEHYDROGENASE 6"/>
    <property type="match status" value="1"/>
</dbReference>
<dbReference type="Pfam" id="PF04030">
    <property type="entry name" value="ALO"/>
    <property type="match status" value="1"/>
</dbReference>
<dbReference type="GO" id="GO:0003885">
    <property type="term" value="F:D-arabinono-1,4-lactone oxidase activity"/>
    <property type="evidence" value="ECO:0007669"/>
    <property type="project" value="InterPro"/>
</dbReference>
<dbReference type="InterPro" id="IPR036318">
    <property type="entry name" value="FAD-bd_PCMH-like_sf"/>
</dbReference>
<evidence type="ECO:0000256" key="2">
    <source>
        <dbReference type="ARBA" id="ARBA00023002"/>
    </source>
</evidence>
<evidence type="ECO:0000256" key="1">
    <source>
        <dbReference type="ARBA" id="ARBA00005466"/>
    </source>
</evidence>
<accession>A0A6S6T6X0</accession>
<proteinExistence type="inferred from homology"/>
<keyword evidence="2" id="KW-0560">Oxidoreductase</keyword>
<organism evidence="5">
    <name type="scientific">uncultured Aureispira sp</name>
    <dbReference type="NCBI Taxonomy" id="1331704"/>
    <lineage>
        <taxon>Bacteria</taxon>
        <taxon>Pseudomonadati</taxon>
        <taxon>Bacteroidota</taxon>
        <taxon>Saprospiria</taxon>
        <taxon>Saprospirales</taxon>
        <taxon>Saprospiraceae</taxon>
        <taxon>Aureispira</taxon>
        <taxon>environmental samples</taxon>
    </lineage>
</organism>
<feature type="transmembrane region" description="Helical" evidence="3">
    <location>
        <begin position="160"/>
        <end position="182"/>
    </location>
</feature>
<dbReference type="InterPro" id="IPR006094">
    <property type="entry name" value="Oxid_FAD_bind_N"/>
</dbReference>
<sequence>MKRKKTTYYSYGNTFKSTAELFFPTSVVELKKIIAFCKDNKRKITLAGSFNSFDRQNSGNDIVISFREFNKIRYNKEAHSLTVGAGAEWGKILAKAYEHKCILFTCITGTKPSAGGTLSVHAHSMWAPGVGKDGTYCLSFDIVTPNGELLTCSRQENSELFYGAISGFGMLGFIVQITYQVFYVGAHFELDISTQTYHDVNQIETRLDLRKPATFKQLEDIKSQSTLFYHEAGQAKFCVFNRQYKRVDKKREGSKFRFYNAVVANGFIRLLPNLANNVLIKDSYRPTEKKWLLQGLNSYKEGTFWADPDYYWTKYMSRLFRPLGYKTHLYQMTHFIPFGADKVSTFTKKVYELLDKYKLKYCMFDVMYIPKDEPFVLSASRHTDGFYVNTTFMDYVKKETLMQFYEELNILCHAMKGKIYLAKNCFIKPALLEEMHRTEIEEFVVLKAKYDPDNLLVSNFFKANFPSYFGQEV</sequence>
<dbReference type="Gene3D" id="3.30.465.10">
    <property type="match status" value="1"/>
</dbReference>
<dbReference type="InterPro" id="IPR007173">
    <property type="entry name" value="ALO_C"/>
</dbReference>
<dbReference type="InterPro" id="IPR016169">
    <property type="entry name" value="FAD-bd_PCMH_sub2"/>
</dbReference>
<dbReference type="GO" id="GO:0071949">
    <property type="term" value="F:FAD binding"/>
    <property type="evidence" value="ECO:0007669"/>
    <property type="project" value="InterPro"/>
</dbReference>
<evidence type="ECO:0000256" key="3">
    <source>
        <dbReference type="SAM" id="Phobius"/>
    </source>
</evidence>
<dbReference type="PANTHER" id="PTHR13878">
    <property type="entry name" value="GULONOLACTONE OXIDASE"/>
    <property type="match status" value="1"/>
</dbReference>
<evidence type="ECO:0000313" key="5">
    <source>
        <dbReference type="EMBL" id="CAA6812317.1"/>
    </source>
</evidence>
<dbReference type="InterPro" id="IPR050432">
    <property type="entry name" value="FAD-linked_Oxidoreductases_BP"/>
</dbReference>
<feature type="domain" description="FAD-binding PCMH-type" evidence="4">
    <location>
        <begin position="14"/>
        <end position="184"/>
    </location>
</feature>
<dbReference type="PROSITE" id="PS51387">
    <property type="entry name" value="FAD_PCMH"/>
    <property type="match status" value="1"/>
</dbReference>
<name>A0A6S6T6X0_9BACT</name>
<dbReference type="SUPFAM" id="SSF56176">
    <property type="entry name" value="FAD-binding/transporter-associated domain-like"/>
    <property type="match status" value="1"/>
</dbReference>
<dbReference type="GO" id="GO:0016020">
    <property type="term" value="C:membrane"/>
    <property type="evidence" value="ECO:0007669"/>
    <property type="project" value="InterPro"/>
</dbReference>
<comment type="similarity">
    <text evidence="1">Belongs to the oxygen-dependent FAD-linked oxidoreductase family.</text>
</comment>
<keyword evidence="3" id="KW-0472">Membrane</keyword>
<protein>
    <submittedName>
        <fullName evidence="5">FAD-binding oxidoreductase</fullName>
    </submittedName>
</protein>
<dbReference type="AlphaFoldDB" id="A0A6S6T6X0"/>
<keyword evidence="3" id="KW-1133">Transmembrane helix</keyword>
<gene>
    <name evidence="5" type="ORF">HELGO_WM38724</name>
</gene>
<dbReference type="EMBL" id="CACVAQ010000185">
    <property type="protein sequence ID" value="CAA6812317.1"/>
    <property type="molecule type" value="Genomic_DNA"/>
</dbReference>
<keyword evidence="3" id="KW-0812">Transmembrane</keyword>